<feature type="coiled-coil region" evidence="1">
    <location>
        <begin position="133"/>
        <end position="160"/>
    </location>
</feature>
<proteinExistence type="predicted"/>
<accession>A0A3N6PMH6</accession>
<keyword evidence="1" id="KW-0175">Coiled coil</keyword>
<dbReference type="OrthoDB" id="6622112at2"/>
<dbReference type="InterPro" id="IPR036388">
    <property type="entry name" value="WH-like_DNA-bd_sf"/>
</dbReference>
<gene>
    <name evidence="3" type="ORF">D1Y85_21875</name>
</gene>
<dbReference type="InterPro" id="IPR000835">
    <property type="entry name" value="HTH_MarR-typ"/>
</dbReference>
<keyword evidence="4" id="KW-1185">Reference proteome</keyword>
<dbReference type="InterPro" id="IPR036390">
    <property type="entry name" value="WH_DNA-bd_sf"/>
</dbReference>
<dbReference type="SUPFAM" id="SSF46785">
    <property type="entry name" value="Winged helix' DNA-binding domain"/>
    <property type="match status" value="1"/>
</dbReference>
<dbReference type="AlphaFoldDB" id="A0A3N6PMH6"/>
<dbReference type="Proteomes" id="UP000272778">
    <property type="component" value="Unassembled WGS sequence"/>
</dbReference>
<organism evidence="3 4">
    <name type="scientific">Paraburkholderia dinghuensis</name>
    <dbReference type="NCBI Taxonomy" id="2305225"/>
    <lineage>
        <taxon>Bacteria</taxon>
        <taxon>Pseudomonadati</taxon>
        <taxon>Pseudomonadota</taxon>
        <taxon>Betaproteobacteria</taxon>
        <taxon>Burkholderiales</taxon>
        <taxon>Burkholderiaceae</taxon>
        <taxon>Paraburkholderia</taxon>
    </lineage>
</organism>
<evidence type="ECO:0000256" key="1">
    <source>
        <dbReference type="SAM" id="Coils"/>
    </source>
</evidence>
<sequence>MDEFGVEITDLEYAVMRLDQSFSRWQSECMAAVTGTTLSGQENALVHVIHMHERPKTIRDLLHMTNRQDVANMQYELRKLIKTGLVEKYGTARTGVYYVTTAEGSRVCEQYARLRETVLLKMAEATEGIKSAAAQATACLEQMERVYESATREVATFHRQR</sequence>
<dbReference type="EMBL" id="RQIS01000018">
    <property type="protein sequence ID" value="RQH02810.1"/>
    <property type="molecule type" value="Genomic_DNA"/>
</dbReference>
<dbReference type="Pfam" id="PF13463">
    <property type="entry name" value="HTH_27"/>
    <property type="match status" value="1"/>
</dbReference>
<evidence type="ECO:0000313" key="3">
    <source>
        <dbReference type="EMBL" id="RQH02810.1"/>
    </source>
</evidence>
<reference evidence="3 4" key="1">
    <citation type="submission" date="2018-11" db="EMBL/GenBank/DDBJ databases">
        <title>Paraburkholderia sp. DHOA04, isolated from soil.</title>
        <authorList>
            <person name="Gao Z.-H."/>
            <person name="Qiu L.-H."/>
            <person name="Fu J.-C."/>
        </authorList>
    </citation>
    <scope>NUCLEOTIDE SEQUENCE [LARGE SCALE GENOMIC DNA]</scope>
    <source>
        <strain evidence="3 4">DHOA04</strain>
    </source>
</reference>
<dbReference type="GO" id="GO:0003700">
    <property type="term" value="F:DNA-binding transcription factor activity"/>
    <property type="evidence" value="ECO:0007669"/>
    <property type="project" value="InterPro"/>
</dbReference>
<evidence type="ECO:0000313" key="4">
    <source>
        <dbReference type="Proteomes" id="UP000272778"/>
    </source>
</evidence>
<feature type="domain" description="HTH marR-type" evidence="2">
    <location>
        <begin position="38"/>
        <end position="104"/>
    </location>
</feature>
<comment type="caution">
    <text evidence="3">The sequence shown here is derived from an EMBL/GenBank/DDBJ whole genome shotgun (WGS) entry which is preliminary data.</text>
</comment>
<name>A0A3N6PMH6_9BURK</name>
<protein>
    <submittedName>
        <fullName evidence="3">ABC transporter substrate-binding protein</fullName>
    </submittedName>
</protein>
<evidence type="ECO:0000259" key="2">
    <source>
        <dbReference type="Pfam" id="PF13463"/>
    </source>
</evidence>
<dbReference type="Gene3D" id="1.10.10.10">
    <property type="entry name" value="Winged helix-like DNA-binding domain superfamily/Winged helix DNA-binding domain"/>
    <property type="match status" value="1"/>
</dbReference>